<proteinExistence type="predicted"/>
<protein>
    <submittedName>
        <fullName evidence="3">Uncharacterized protein</fullName>
    </submittedName>
</protein>
<feature type="chain" id="PRO_5007861201" evidence="2">
    <location>
        <begin position="20"/>
        <end position="90"/>
    </location>
</feature>
<keyword evidence="2" id="KW-0732">Signal</keyword>
<keyword evidence="4" id="KW-1185">Reference proteome</keyword>
<dbReference type="AlphaFoldDB" id="A0A165KWY4"/>
<dbReference type="EMBL" id="KV429163">
    <property type="protein sequence ID" value="KZT63695.1"/>
    <property type="molecule type" value="Genomic_DNA"/>
</dbReference>
<evidence type="ECO:0000256" key="1">
    <source>
        <dbReference type="SAM" id="MobiDB-lite"/>
    </source>
</evidence>
<organism evidence="3 4">
    <name type="scientific">Daedalea quercina L-15889</name>
    <dbReference type="NCBI Taxonomy" id="1314783"/>
    <lineage>
        <taxon>Eukaryota</taxon>
        <taxon>Fungi</taxon>
        <taxon>Dikarya</taxon>
        <taxon>Basidiomycota</taxon>
        <taxon>Agaricomycotina</taxon>
        <taxon>Agaricomycetes</taxon>
        <taxon>Polyporales</taxon>
        <taxon>Fomitopsis</taxon>
    </lineage>
</organism>
<feature type="region of interest" description="Disordered" evidence="1">
    <location>
        <begin position="38"/>
        <end position="62"/>
    </location>
</feature>
<name>A0A165KWY4_9APHY</name>
<evidence type="ECO:0000313" key="4">
    <source>
        <dbReference type="Proteomes" id="UP000076727"/>
    </source>
</evidence>
<feature type="signal peptide" evidence="2">
    <location>
        <begin position="1"/>
        <end position="19"/>
    </location>
</feature>
<dbReference type="Proteomes" id="UP000076727">
    <property type="component" value="Unassembled WGS sequence"/>
</dbReference>
<gene>
    <name evidence="3" type="ORF">DAEQUDRAFT_770374</name>
</gene>
<evidence type="ECO:0000256" key="2">
    <source>
        <dbReference type="SAM" id="SignalP"/>
    </source>
</evidence>
<accession>A0A165KWY4</accession>
<sequence length="90" mass="9470">MKFASVFLVVVCAAIPTLASPIVVRATDAEFLAPHRRAASPTDAEFLGPGRRSPRPTDAEFLGVTPPVRRAVRPTDAEFLAAAVTGVAVQ</sequence>
<evidence type="ECO:0000313" key="3">
    <source>
        <dbReference type="EMBL" id="KZT63695.1"/>
    </source>
</evidence>
<reference evidence="3 4" key="1">
    <citation type="journal article" date="2016" name="Mol. Biol. Evol.">
        <title>Comparative Genomics of Early-Diverging Mushroom-Forming Fungi Provides Insights into the Origins of Lignocellulose Decay Capabilities.</title>
        <authorList>
            <person name="Nagy L.G."/>
            <person name="Riley R."/>
            <person name="Tritt A."/>
            <person name="Adam C."/>
            <person name="Daum C."/>
            <person name="Floudas D."/>
            <person name="Sun H."/>
            <person name="Yadav J.S."/>
            <person name="Pangilinan J."/>
            <person name="Larsson K.H."/>
            <person name="Matsuura K."/>
            <person name="Barry K."/>
            <person name="Labutti K."/>
            <person name="Kuo R."/>
            <person name="Ohm R.A."/>
            <person name="Bhattacharya S.S."/>
            <person name="Shirouzu T."/>
            <person name="Yoshinaga Y."/>
            <person name="Martin F.M."/>
            <person name="Grigoriev I.V."/>
            <person name="Hibbett D.S."/>
        </authorList>
    </citation>
    <scope>NUCLEOTIDE SEQUENCE [LARGE SCALE GENOMIC DNA]</scope>
    <source>
        <strain evidence="3 4">L-15889</strain>
    </source>
</reference>
<dbReference type="OrthoDB" id="10289835at2759"/>